<dbReference type="EMBL" id="LK031990">
    <property type="protein sequence ID" value="CDY08868.1"/>
    <property type="molecule type" value="Genomic_DNA"/>
</dbReference>
<protein>
    <submittedName>
        <fullName evidence="1">BnaC08g10980D protein</fullName>
    </submittedName>
</protein>
<accession>A0A078FAK3</accession>
<organism evidence="1 2">
    <name type="scientific">Brassica napus</name>
    <name type="common">Rape</name>
    <dbReference type="NCBI Taxonomy" id="3708"/>
    <lineage>
        <taxon>Eukaryota</taxon>
        <taxon>Viridiplantae</taxon>
        <taxon>Streptophyta</taxon>
        <taxon>Embryophyta</taxon>
        <taxon>Tracheophyta</taxon>
        <taxon>Spermatophyta</taxon>
        <taxon>Magnoliopsida</taxon>
        <taxon>eudicotyledons</taxon>
        <taxon>Gunneridae</taxon>
        <taxon>Pentapetalae</taxon>
        <taxon>rosids</taxon>
        <taxon>malvids</taxon>
        <taxon>Brassicales</taxon>
        <taxon>Brassicaceae</taxon>
        <taxon>Brassiceae</taxon>
        <taxon>Brassica</taxon>
    </lineage>
</organism>
<keyword evidence="2" id="KW-1185">Reference proteome</keyword>
<dbReference type="AlphaFoldDB" id="A0A078FAK3"/>
<gene>
    <name evidence="1" type="primary">BnaC08g10980D</name>
    <name evidence="1" type="ORF">GSBRNA2T00000844001</name>
</gene>
<reference evidence="1 2" key="1">
    <citation type="journal article" date="2014" name="Science">
        <title>Plant genetics. Early allopolyploid evolution in the post-Neolithic Brassica napus oilseed genome.</title>
        <authorList>
            <person name="Chalhoub B."/>
            <person name="Denoeud F."/>
            <person name="Liu S."/>
            <person name="Parkin I.A."/>
            <person name="Tang H."/>
            <person name="Wang X."/>
            <person name="Chiquet J."/>
            <person name="Belcram H."/>
            <person name="Tong C."/>
            <person name="Samans B."/>
            <person name="Correa M."/>
            <person name="Da Silva C."/>
            <person name="Just J."/>
            <person name="Falentin C."/>
            <person name="Koh C.S."/>
            <person name="Le Clainche I."/>
            <person name="Bernard M."/>
            <person name="Bento P."/>
            <person name="Noel B."/>
            <person name="Labadie K."/>
            <person name="Alberti A."/>
            <person name="Charles M."/>
            <person name="Arnaud D."/>
            <person name="Guo H."/>
            <person name="Daviaud C."/>
            <person name="Alamery S."/>
            <person name="Jabbari K."/>
            <person name="Zhao M."/>
            <person name="Edger P.P."/>
            <person name="Chelaifa H."/>
            <person name="Tack D."/>
            <person name="Lassalle G."/>
            <person name="Mestiri I."/>
            <person name="Schnel N."/>
            <person name="Le Paslier M.C."/>
            <person name="Fan G."/>
            <person name="Renault V."/>
            <person name="Bayer P.E."/>
            <person name="Golicz A.A."/>
            <person name="Manoli S."/>
            <person name="Lee T.H."/>
            <person name="Thi V.H."/>
            <person name="Chalabi S."/>
            <person name="Hu Q."/>
            <person name="Fan C."/>
            <person name="Tollenaere R."/>
            <person name="Lu Y."/>
            <person name="Battail C."/>
            <person name="Shen J."/>
            <person name="Sidebottom C.H."/>
            <person name="Wang X."/>
            <person name="Canaguier A."/>
            <person name="Chauveau A."/>
            <person name="Berard A."/>
            <person name="Deniot G."/>
            <person name="Guan M."/>
            <person name="Liu Z."/>
            <person name="Sun F."/>
            <person name="Lim Y.P."/>
            <person name="Lyons E."/>
            <person name="Town C.D."/>
            <person name="Bancroft I."/>
            <person name="Wang X."/>
            <person name="Meng J."/>
            <person name="Ma J."/>
            <person name="Pires J.C."/>
            <person name="King G.J."/>
            <person name="Brunel D."/>
            <person name="Delourme R."/>
            <person name="Renard M."/>
            <person name="Aury J.M."/>
            <person name="Adams K.L."/>
            <person name="Batley J."/>
            <person name="Snowdon R.J."/>
            <person name="Tost J."/>
            <person name="Edwards D."/>
            <person name="Zhou Y."/>
            <person name="Hua W."/>
            <person name="Sharpe A.G."/>
            <person name="Paterson A.H."/>
            <person name="Guan C."/>
            <person name="Wincker P."/>
        </authorList>
    </citation>
    <scope>NUCLEOTIDE SEQUENCE [LARGE SCALE GENOMIC DNA]</scope>
    <source>
        <strain evidence="2">cv. Darmor-bzh</strain>
    </source>
</reference>
<name>A0A078FAK3_BRANA</name>
<dbReference type="Proteomes" id="UP000028999">
    <property type="component" value="Unassembled WGS sequence"/>
</dbReference>
<evidence type="ECO:0000313" key="1">
    <source>
        <dbReference type="EMBL" id="CDY08868.1"/>
    </source>
</evidence>
<sequence length="90" mass="10105">MSLSSNKILNPTETRRCVRNSGNAFGVKYPDRPSFKDETLAVLLLLFIHLNTIGPLDTFWKDVPKIVVLIASKSESLKTIGHRTLCFSSR</sequence>
<evidence type="ECO:0000313" key="2">
    <source>
        <dbReference type="Proteomes" id="UP000028999"/>
    </source>
</evidence>
<proteinExistence type="predicted"/>
<dbReference type="PaxDb" id="3708-A0A078FAK3"/>
<dbReference type="Gramene" id="CDY08868">
    <property type="protein sequence ID" value="CDY08868"/>
    <property type="gene ID" value="GSBRNA2T00000844001"/>
</dbReference>